<evidence type="ECO:0000256" key="10">
    <source>
        <dbReference type="ARBA" id="ARBA00049401"/>
    </source>
</evidence>
<dbReference type="AlphaFoldDB" id="Q146R7"/>
<evidence type="ECO:0000256" key="7">
    <source>
        <dbReference type="ARBA" id="ARBA00023002"/>
    </source>
</evidence>
<keyword evidence="12" id="KW-0223">Dioxygenase</keyword>
<dbReference type="FunFam" id="3.20.20.70:FF:000154">
    <property type="entry name" value="Probable nitronate monooxygenase"/>
    <property type="match status" value="1"/>
</dbReference>
<sequence length="368" mass="38466">MSEVNFVTPFARRFGLRVPVVQAPMAGGATTPAMVAAVSNAGGLGFLAGAALSPEKIASEVAAIRALTDRPFGVNLFVLEPAAPDDATVRTALEAIDPLRRDLGLPPGGPLARYAPDFRAQLDMLIELRVPLASFTFGLLPADDVARLHANGLYVIGTATHVAEAVAWRDVGADAIAAQGAEAGAHRGTFIGAFEEALVGTMALVPQVVDATGLPVLAAGGIMDGRGIVAALALGAQAAVMGTAFLTCHESAIPQAWKTRVRSMSDTSTSVTRAITGRHARGIRNPLMQRLSEAPQKIAPYPVQNALTQELRQTASRAENGDYLSLWSGQGAPLGRARREGLGAAELMSQLEREWREATARIATPNAD</sequence>
<dbReference type="STRING" id="266265.Bxe_A4328"/>
<keyword evidence="13" id="KW-1185">Reference proteome</keyword>
<dbReference type="Gene3D" id="3.20.20.70">
    <property type="entry name" value="Aldolase class I"/>
    <property type="match status" value="1"/>
</dbReference>
<dbReference type="Pfam" id="PF03060">
    <property type="entry name" value="NMO"/>
    <property type="match status" value="1"/>
</dbReference>
<organism evidence="12 13">
    <name type="scientific">Paraburkholderia xenovorans (strain LB400)</name>
    <dbReference type="NCBI Taxonomy" id="266265"/>
    <lineage>
        <taxon>Bacteria</taxon>
        <taxon>Pseudomonadati</taxon>
        <taxon>Pseudomonadota</taxon>
        <taxon>Betaproteobacteria</taxon>
        <taxon>Burkholderiales</taxon>
        <taxon>Burkholderiaceae</taxon>
        <taxon>Paraburkholderia</taxon>
    </lineage>
</organism>
<dbReference type="CDD" id="cd04730">
    <property type="entry name" value="NPD_like"/>
    <property type="match status" value="1"/>
</dbReference>
<comment type="cofactor">
    <cofactor evidence="1">
        <name>FMN</name>
        <dbReference type="ChEBI" id="CHEBI:58210"/>
    </cofactor>
</comment>
<evidence type="ECO:0000256" key="8">
    <source>
        <dbReference type="ARBA" id="ARBA00023033"/>
    </source>
</evidence>
<dbReference type="InterPro" id="IPR013785">
    <property type="entry name" value="Aldolase_TIM"/>
</dbReference>
<keyword evidence="7 12" id="KW-0560">Oxidoreductase</keyword>
<dbReference type="PATRIC" id="fig|266265.5.peg.141"/>
<keyword evidence="8" id="KW-0503">Monooxygenase</keyword>
<evidence type="ECO:0000256" key="3">
    <source>
        <dbReference type="ARBA" id="ARBA00022575"/>
    </source>
</evidence>
<comment type="similarity">
    <text evidence="2">Belongs to the nitronate monooxygenase family. NMO class I subfamily.</text>
</comment>
<keyword evidence="3" id="KW-0216">Detoxification</keyword>
<dbReference type="EMBL" id="CP000270">
    <property type="protein sequence ID" value="ABE28672.1"/>
    <property type="molecule type" value="Genomic_DNA"/>
</dbReference>
<evidence type="ECO:0000256" key="2">
    <source>
        <dbReference type="ARBA" id="ARBA00009881"/>
    </source>
</evidence>
<name>Q146R7_PARXL</name>
<gene>
    <name evidence="12" type="ORF">Bxe_A4328</name>
</gene>
<accession>Q146R7</accession>
<evidence type="ECO:0000256" key="9">
    <source>
        <dbReference type="ARBA" id="ARBA00031155"/>
    </source>
</evidence>
<dbReference type="GO" id="GO:0018580">
    <property type="term" value="F:nitronate monooxygenase activity"/>
    <property type="evidence" value="ECO:0007669"/>
    <property type="project" value="InterPro"/>
</dbReference>
<evidence type="ECO:0000256" key="11">
    <source>
        <dbReference type="ARBA" id="ARBA00067136"/>
    </source>
</evidence>
<dbReference type="eggNOG" id="COG2070">
    <property type="taxonomic scope" value="Bacteria"/>
</dbReference>
<dbReference type="GO" id="GO:0000166">
    <property type="term" value="F:nucleotide binding"/>
    <property type="evidence" value="ECO:0007669"/>
    <property type="project" value="UniProtKB-KW"/>
</dbReference>
<dbReference type="PANTHER" id="PTHR42747">
    <property type="entry name" value="NITRONATE MONOOXYGENASE-RELATED"/>
    <property type="match status" value="1"/>
</dbReference>
<keyword evidence="4" id="KW-0285">Flavoprotein</keyword>
<dbReference type="KEGG" id="bxb:DR64_2004"/>
<evidence type="ECO:0000256" key="6">
    <source>
        <dbReference type="ARBA" id="ARBA00022741"/>
    </source>
</evidence>
<dbReference type="SUPFAM" id="SSF51412">
    <property type="entry name" value="Inosine monophosphate dehydrogenase (IMPDH)"/>
    <property type="match status" value="1"/>
</dbReference>
<evidence type="ECO:0000256" key="4">
    <source>
        <dbReference type="ARBA" id="ARBA00022630"/>
    </source>
</evidence>
<evidence type="ECO:0000256" key="1">
    <source>
        <dbReference type="ARBA" id="ARBA00001917"/>
    </source>
</evidence>
<dbReference type="RefSeq" id="WP_011486520.1">
    <property type="nucleotide sequence ID" value="NC_007951.1"/>
</dbReference>
<dbReference type="PANTHER" id="PTHR42747:SF3">
    <property type="entry name" value="NITRONATE MONOOXYGENASE-RELATED"/>
    <property type="match status" value="1"/>
</dbReference>
<protein>
    <recommendedName>
        <fullName evidence="11">Nitronate monooxygenase</fullName>
    </recommendedName>
    <alternativeName>
        <fullName evidence="9">Propionate 3-nitronate monooxygenase</fullName>
    </alternativeName>
</protein>
<dbReference type="InterPro" id="IPR004136">
    <property type="entry name" value="NMO"/>
</dbReference>
<keyword evidence="5" id="KW-0288">FMN</keyword>
<dbReference type="KEGG" id="bxe:Bxe_A4328"/>
<reference evidence="12 13" key="1">
    <citation type="journal article" date="2006" name="Proc. Natl. Acad. Sci. U.S.A.">
        <title>Burkholderia xenovorans LB400 harbors a multi-replicon, 9.73-Mbp genome shaped for versatility.</title>
        <authorList>
            <person name="Chain P.S."/>
            <person name="Denef V.J."/>
            <person name="Konstantinidis K.T."/>
            <person name="Vergez L.M."/>
            <person name="Agullo L."/>
            <person name="Reyes V.L."/>
            <person name="Hauser L."/>
            <person name="Cordova M."/>
            <person name="Gomez L."/>
            <person name="Gonzalez M."/>
            <person name="Land M."/>
            <person name="Lao V."/>
            <person name="Larimer F."/>
            <person name="LiPuma J.J."/>
            <person name="Mahenthiralingam E."/>
            <person name="Malfatti S.A."/>
            <person name="Marx C.J."/>
            <person name="Parnell J.J."/>
            <person name="Ramette A."/>
            <person name="Richardson P."/>
            <person name="Seeger M."/>
            <person name="Smith D."/>
            <person name="Spilker T."/>
            <person name="Sul W.J."/>
            <person name="Tsoi T.V."/>
            <person name="Ulrich L.E."/>
            <person name="Zhulin I.B."/>
            <person name="Tiedje J.M."/>
        </authorList>
    </citation>
    <scope>NUCLEOTIDE SEQUENCE [LARGE SCALE GENOMIC DNA]</scope>
    <source>
        <strain evidence="12 13">LB400</strain>
    </source>
</reference>
<dbReference type="OrthoDB" id="9778912at2"/>
<dbReference type="GO" id="GO:0009636">
    <property type="term" value="P:response to toxic substance"/>
    <property type="evidence" value="ECO:0007669"/>
    <property type="project" value="UniProtKB-KW"/>
</dbReference>
<keyword evidence="6" id="KW-0547">Nucleotide-binding</keyword>
<evidence type="ECO:0000313" key="13">
    <source>
        <dbReference type="Proteomes" id="UP000001817"/>
    </source>
</evidence>
<comment type="catalytic activity">
    <reaction evidence="10">
        <text>3 propionate 3-nitronate + 3 O2 + H2O = 3 3-oxopropanoate + 2 nitrate + nitrite + H2O2 + 3 H(+)</text>
        <dbReference type="Rhea" id="RHEA:57332"/>
        <dbReference type="ChEBI" id="CHEBI:15377"/>
        <dbReference type="ChEBI" id="CHEBI:15378"/>
        <dbReference type="ChEBI" id="CHEBI:15379"/>
        <dbReference type="ChEBI" id="CHEBI:16240"/>
        <dbReference type="ChEBI" id="CHEBI:16301"/>
        <dbReference type="ChEBI" id="CHEBI:17632"/>
        <dbReference type="ChEBI" id="CHEBI:33190"/>
        <dbReference type="ChEBI" id="CHEBI:136067"/>
    </reaction>
</comment>
<dbReference type="GO" id="GO:0051213">
    <property type="term" value="F:dioxygenase activity"/>
    <property type="evidence" value="ECO:0007669"/>
    <property type="project" value="UniProtKB-KW"/>
</dbReference>
<evidence type="ECO:0000313" key="12">
    <source>
        <dbReference type="EMBL" id="ABE28672.1"/>
    </source>
</evidence>
<dbReference type="Proteomes" id="UP000001817">
    <property type="component" value="Chromosome 1"/>
</dbReference>
<proteinExistence type="inferred from homology"/>
<evidence type="ECO:0000256" key="5">
    <source>
        <dbReference type="ARBA" id="ARBA00022643"/>
    </source>
</evidence>